<protein>
    <submittedName>
        <fullName evidence="2">DUF5664 domain-containing protein</fullName>
    </submittedName>
</protein>
<reference evidence="2" key="1">
    <citation type="submission" date="2016-11" db="UniProtKB">
        <authorList>
            <consortium name="WormBaseParasite"/>
        </authorList>
    </citation>
    <scope>IDENTIFICATION</scope>
</reference>
<proteinExistence type="predicted"/>
<keyword evidence="1" id="KW-1185">Reference proteome</keyword>
<dbReference type="WBParaSite" id="L893_g1291.t1">
    <property type="protein sequence ID" value="L893_g1291.t1"/>
    <property type="gene ID" value="L893_g1291"/>
</dbReference>
<evidence type="ECO:0000313" key="1">
    <source>
        <dbReference type="Proteomes" id="UP000095287"/>
    </source>
</evidence>
<name>A0A1I7Y5D3_9BILA</name>
<sequence>MINAIGQHKDTSKPYDPNAYLDKALLLHDSHVWHFHRALHNEKSPRTLEKLVEEAEDIGKKLSESEDDEYRNNMV</sequence>
<accession>A0A1I7Y5D3</accession>
<dbReference type="AlphaFoldDB" id="A0A1I7Y5D3"/>
<organism evidence="1 2">
    <name type="scientific">Steinernema glaseri</name>
    <dbReference type="NCBI Taxonomy" id="37863"/>
    <lineage>
        <taxon>Eukaryota</taxon>
        <taxon>Metazoa</taxon>
        <taxon>Ecdysozoa</taxon>
        <taxon>Nematoda</taxon>
        <taxon>Chromadorea</taxon>
        <taxon>Rhabditida</taxon>
        <taxon>Tylenchina</taxon>
        <taxon>Panagrolaimomorpha</taxon>
        <taxon>Strongyloidoidea</taxon>
        <taxon>Steinernematidae</taxon>
        <taxon>Steinernema</taxon>
    </lineage>
</organism>
<evidence type="ECO:0000313" key="2">
    <source>
        <dbReference type="WBParaSite" id="L893_g1291.t1"/>
    </source>
</evidence>
<dbReference type="Proteomes" id="UP000095287">
    <property type="component" value="Unplaced"/>
</dbReference>